<dbReference type="OrthoDB" id="514248at2759"/>
<dbReference type="GO" id="GO:0070475">
    <property type="term" value="P:rRNA base methylation"/>
    <property type="evidence" value="ECO:0007669"/>
    <property type="project" value="TreeGrafter"/>
</dbReference>
<evidence type="ECO:0000256" key="5">
    <source>
        <dbReference type="PIRNR" id="PIRNR037350"/>
    </source>
</evidence>
<dbReference type="Pfam" id="PF05971">
    <property type="entry name" value="Methyltransf_10"/>
    <property type="match status" value="2"/>
</dbReference>
<dbReference type="AlphaFoldDB" id="A0A2G9HPG6"/>
<dbReference type="InterPro" id="IPR017182">
    <property type="entry name" value="METTL16/PsiM"/>
</dbReference>
<gene>
    <name evidence="8" type="ORF">CDL12_08179</name>
</gene>
<dbReference type="Gene3D" id="3.40.50.150">
    <property type="entry name" value="Vaccinia Virus protein VP39"/>
    <property type="match status" value="1"/>
</dbReference>
<feature type="binding site" evidence="6">
    <location>
        <position position="146"/>
    </location>
    <ligand>
        <name>S-adenosyl-L-methionine</name>
        <dbReference type="ChEBI" id="CHEBI:59789"/>
    </ligand>
</feature>
<comment type="similarity">
    <text evidence="1 5">Belongs to the methyltransferase superfamily. METTL16/RlmF family.</text>
</comment>
<proteinExistence type="inferred from homology"/>
<comment type="caution">
    <text evidence="8">The sequence shown here is derived from an EMBL/GenBank/DDBJ whole genome shotgun (WGS) entry which is preliminary data.</text>
</comment>
<evidence type="ECO:0000256" key="2">
    <source>
        <dbReference type="ARBA" id="ARBA00022603"/>
    </source>
</evidence>
<evidence type="ECO:0000256" key="3">
    <source>
        <dbReference type="ARBA" id="ARBA00022679"/>
    </source>
</evidence>
<dbReference type="EC" id="2.1.1.-" evidence="5"/>
<protein>
    <recommendedName>
        <fullName evidence="5">U6 small nuclear RNA (adenine-(43)-N(6))-methyltransferase</fullName>
        <ecNumber evidence="5">2.1.1.-</ecNumber>
    </recommendedName>
</protein>
<evidence type="ECO:0000313" key="8">
    <source>
        <dbReference type="EMBL" id="PIN19180.1"/>
    </source>
</evidence>
<evidence type="ECO:0000256" key="6">
    <source>
        <dbReference type="PIRSR" id="PIRSR037350-1"/>
    </source>
</evidence>
<dbReference type="EMBL" id="NKXS01001325">
    <property type="protein sequence ID" value="PIN19180.1"/>
    <property type="molecule type" value="Genomic_DNA"/>
</dbReference>
<keyword evidence="9" id="KW-1185">Reference proteome</keyword>
<keyword evidence="2 5" id="KW-0489">Methyltransferase</keyword>
<dbReference type="FunFam" id="3.40.50.150:FF:000261">
    <property type="entry name" value="U6 small nuclear RNA (adenine-(43)-N(6))-methyltransferase"/>
    <property type="match status" value="1"/>
</dbReference>
<dbReference type="GO" id="GO:0008168">
    <property type="term" value="F:methyltransferase activity"/>
    <property type="evidence" value="ECO:0007669"/>
    <property type="project" value="UniProtKB-UniRule"/>
</dbReference>
<dbReference type="PANTHER" id="PTHR13393">
    <property type="entry name" value="SAM-DEPENDENT METHYLTRANSFERASE"/>
    <property type="match status" value="1"/>
</dbReference>
<keyword evidence="3 5" id="KW-0808">Transferase</keyword>
<organism evidence="8 9">
    <name type="scientific">Handroanthus impetiginosus</name>
    <dbReference type="NCBI Taxonomy" id="429701"/>
    <lineage>
        <taxon>Eukaryota</taxon>
        <taxon>Viridiplantae</taxon>
        <taxon>Streptophyta</taxon>
        <taxon>Embryophyta</taxon>
        <taxon>Tracheophyta</taxon>
        <taxon>Spermatophyta</taxon>
        <taxon>Magnoliopsida</taxon>
        <taxon>eudicotyledons</taxon>
        <taxon>Gunneridae</taxon>
        <taxon>Pentapetalae</taxon>
        <taxon>asterids</taxon>
        <taxon>lamiids</taxon>
        <taxon>Lamiales</taxon>
        <taxon>Bignoniaceae</taxon>
        <taxon>Crescentiina</taxon>
        <taxon>Tabebuia alliance</taxon>
        <taxon>Handroanthus</taxon>
    </lineage>
</organism>
<dbReference type="InterPro" id="IPR029063">
    <property type="entry name" value="SAM-dependent_MTases_sf"/>
</dbReference>
<dbReference type="Proteomes" id="UP000231279">
    <property type="component" value="Unassembled WGS sequence"/>
</dbReference>
<evidence type="ECO:0000256" key="7">
    <source>
        <dbReference type="SAM" id="MobiDB-lite"/>
    </source>
</evidence>
<dbReference type="SUPFAM" id="SSF53335">
    <property type="entry name" value="S-adenosyl-L-methionine-dependent methyltransferases"/>
    <property type="match status" value="1"/>
</dbReference>
<dbReference type="GO" id="GO:0005634">
    <property type="term" value="C:nucleus"/>
    <property type="evidence" value="ECO:0007669"/>
    <property type="project" value="TreeGrafter"/>
</dbReference>
<evidence type="ECO:0000256" key="1">
    <source>
        <dbReference type="ARBA" id="ARBA00005878"/>
    </source>
</evidence>
<keyword evidence="4 6" id="KW-0949">S-adenosyl-L-methionine</keyword>
<dbReference type="STRING" id="429701.A0A2G9HPG6"/>
<feature type="region of interest" description="Disordered" evidence="7">
    <location>
        <begin position="1"/>
        <end position="26"/>
    </location>
</feature>
<accession>A0A2G9HPG6</accession>
<dbReference type="PIRSF" id="PIRSF037350">
    <property type="entry name" value="Mtase_ZK1128_prd"/>
    <property type="match status" value="1"/>
</dbReference>
<sequence>MGGKRKRKNGGERRGTHPRNKYSDNPPDFGLLASLYPSFEPYVFYSRDGRPKIDWTDFNATRELTRVLLLHDHGLDWWIPDGQLCPTVPNRLNYIHWIEDLLASDIIPATSADDDVKKGFDIGTGANCIYPLLGASVLGWKFVGSDFTDVAIEWANRNVKSNPHISDLIEVRRVGTEDKLHNMEELQNAHKCSSEGSLDASSTKARDAGLLASPVPETHSDAKKSYNGPPILLGIVKGGENFDFCMCNPPFFESMEEAGLNPKTSCGGTPDEMVCSGGEHAFITRIIEDSTKLKHTFRWYTSMVGRKLNLNILVSELWKVGATVVKTTEFVQGRTSRWGLAWSFLPSSHRKISSHKNEDNNLSFMLEGLQRQHGAFHVLQSVQSYLANSGASCKLDTAAFTVDITASKDQVDALLKTEMHNKSEAVSYPDELNPSSSSNDQRQMDALRFRILVFQQIPGTLLVRGTLLDRTSSISGLFSLIFHHLEEVLINKFSTGRVSAVSNIRR</sequence>
<dbReference type="InterPro" id="IPR010286">
    <property type="entry name" value="METTL16/RlmF"/>
</dbReference>
<name>A0A2G9HPG6_9LAMI</name>
<reference evidence="9" key="1">
    <citation type="journal article" date="2018" name="Gigascience">
        <title>Genome assembly of the Pink Ipe (Handroanthus impetiginosus, Bignoniaceae), a highly valued, ecologically keystone Neotropical timber forest tree.</title>
        <authorList>
            <person name="Silva-Junior O.B."/>
            <person name="Grattapaglia D."/>
            <person name="Novaes E."/>
            <person name="Collevatti R.G."/>
        </authorList>
    </citation>
    <scope>NUCLEOTIDE SEQUENCE [LARGE SCALE GENOMIC DNA]</scope>
    <source>
        <strain evidence="9">cv. UFG-1</strain>
    </source>
</reference>
<evidence type="ECO:0000256" key="4">
    <source>
        <dbReference type="ARBA" id="ARBA00022691"/>
    </source>
</evidence>
<feature type="binding site" evidence="6">
    <location>
        <position position="91"/>
    </location>
    <ligand>
        <name>S-adenosyl-L-methionine</name>
        <dbReference type="ChEBI" id="CHEBI:59789"/>
    </ligand>
</feature>
<evidence type="ECO:0000313" key="9">
    <source>
        <dbReference type="Proteomes" id="UP000231279"/>
    </source>
</evidence>
<dbReference type="PANTHER" id="PTHR13393:SF0">
    <property type="entry name" value="RNA N6-ADENOSINE-METHYLTRANSFERASE METTL16"/>
    <property type="match status" value="1"/>
</dbReference>
<feature type="binding site" evidence="6">
    <location>
        <position position="123"/>
    </location>
    <ligand>
        <name>S-adenosyl-L-methionine</name>
        <dbReference type="ChEBI" id="CHEBI:59789"/>
    </ligand>
</feature>
<feature type="binding site" evidence="6">
    <location>
        <position position="248"/>
    </location>
    <ligand>
        <name>S-adenosyl-L-methionine</name>
        <dbReference type="ChEBI" id="CHEBI:59789"/>
    </ligand>
</feature>